<dbReference type="KEGG" id="maj:MAA_11747"/>
<dbReference type="OrthoDB" id="2431486at2759"/>
<dbReference type="Pfam" id="PF13843">
    <property type="entry name" value="DDE_Tnp_1_7"/>
    <property type="match status" value="1"/>
</dbReference>
<proteinExistence type="predicted"/>
<evidence type="ECO:0000313" key="3">
    <source>
        <dbReference type="Proteomes" id="UP000002498"/>
    </source>
</evidence>
<dbReference type="EMBL" id="ADNJ02000017">
    <property type="protein sequence ID" value="KHO10646.1"/>
    <property type="molecule type" value="Genomic_DNA"/>
</dbReference>
<reference evidence="2 3" key="2">
    <citation type="journal article" date="2014" name="Proc. Natl. Acad. Sci. U.S.A.">
        <title>Trajectory and genomic determinants of fungal-pathogen speciation and host adaptation.</title>
        <authorList>
            <person name="Hu X."/>
            <person name="Xiao G."/>
            <person name="Zheng P."/>
            <person name="Shang Y."/>
            <person name="Su Y."/>
            <person name="Zhang X."/>
            <person name="Liu X."/>
            <person name="Zhan S."/>
            <person name="St Leger R.J."/>
            <person name="Wang C."/>
        </authorList>
    </citation>
    <scope>GENOME REANNOTATION</scope>
    <source>
        <strain evidence="3">ARSEF 23 / ATCC MYA-3075</strain>
    </source>
</reference>
<comment type="caution">
    <text evidence="2">The sequence shown here is derived from an EMBL/GenBank/DDBJ whole genome shotgun (WGS) entry which is preliminary data.</text>
</comment>
<dbReference type="InterPro" id="IPR029526">
    <property type="entry name" value="PGBD"/>
</dbReference>
<dbReference type="RefSeq" id="XP_011410964.1">
    <property type="nucleotide sequence ID" value="XM_011412662.1"/>
</dbReference>
<organism evidence="2 3">
    <name type="scientific">Metarhizium robertsii (strain ARSEF 23 / ATCC MYA-3075)</name>
    <name type="common">Metarhizium anisopliae (strain ARSEF 23)</name>
    <dbReference type="NCBI Taxonomy" id="655844"/>
    <lineage>
        <taxon>Eukaryota</taxon>
        <taxon>Fungi</taxon>
        <taxon>Dikarya</taxon>
        <taxon>Ascomycota</taxon>
        <taxon>Pezizomycotina</taxon>
        <taxon>Sordariomycetes</taxon>
        <taxon>Hypocreomycetidae</taxon>
        <taxon>Hypocreales</taxon>
        <taxon>Clavicipitaceae</taxon>
        <taxon>Metarhizium</taxon>
    </lineage>
</organism>
<evidence type="ECO:0000313" key="2">
    <source>
        <dbReference type="EMBL" id="KHO10646.1"/>
    </source>
</evidence>
<reference evidence="2 3" key="1">
    <citation type="journal article" date="2011" name="PLoS Genet.">
        <title>Genome sequencing and comparative transcriptomics of the model entomopathogenic fungi Metarhizium anisopliae and M. acridum.</title>
        <authorList>
            <person name="Gao Q."/>
            <person name="Jin K."/>
            <person name="Ying S.H."/>
            <person name="Zhang Y."/>
            <person name="Xiao G."/>
            <person name="Shang Y."/>
            <person name="Duan Z."/>
            <person name="Hu X."/>
            <person name="Xie X.Q."/>
            <person name="Zhou G."/>
            <person name="Peng G."/>
            <person name="Luo Z."/>
            <person name="Huang W."/>
            <person name="Wang B."/>
            <person name="Fang W."/>
            <person name="Wang S."/>
            <person name="Zhong Y."/>
            <person name="Ma L.J."/>
            <person name="St Leger R.J."/>
            <person name="Zhao G.P."/>
            <person name="Pei Y."/>
            <person name="Feng M.G."/>
            <person name="Xia Y."/>
            <person name="Wang C."/>
        </authorList>
    </citation>
    <scope>NUCLEOTIDE SEQUENCE [LARGE SCALE GENOMIC DNA]</scope>
    <source>
        <strain evidence="3">ARSEF 23 / ATCC MYA-3075</strain>
    </source>
</reference>
<dbReference type="PANTHER" id="PTHR46599:SF3">
    <property type="entry name" value="PIGGYBAC TRANSPOSABLE ELEMENT-DERIVED PROTEIN 4"/>
    <property type="match status" value="1"/>
</dbReference>
<evidence type="ECO:0000259" key="1">
    <source>
        <dbReference type="Pfam" id="PF13843"/>
    </source>
</evidence>
<protein>
    <recommendedName>
        <fullName evidence="1">PiggyBac transposable element-derived protein domain-containing protein</fullName>
    </recommendedName>
</protein>
<dbReference type="HOGENOM" id="CLU_022617_4_0_1"/>
<dbReference type="Proteomes" id="UP000002498">
    <property type="component" value="Unassembled WGS sequence"/>
</dbReference>
<dbReference type="PANTHER" id="PTHR46599">
    <property type="entry name" value="PIGGYBAC TRANSPOSABLE ELEMENT-DERIVED PROTEIN 4"/>
    <property type="match status" value="1"/>
</dbReference>
<keyword evidence="3" id="KW-1185">Reference proteome</keyword>
<gene>
    <name evidence="2" type="ORF">MAA_11747</name>
</gene>
<dbReference type="GeneID" id="23633195"/>
<feature type="domain" description="PiggyBac transposable element-derived protein" evidence="1">
    <location>
        <begin position="1"/>
        <end position="177"/>
    </location>
</feature>
<accession>A0A0B2XFF8</accession>
<sequence length="239" mass="27519">MSIHVEPRFEHYWSTAPTNPVHRIARFVSRNRFQLLYGRFCVWDIMEPLQGVFNKIENWSNHLQETSTRYWKPAPEGSVDEAMVRYTSKSTETVHLPAKPMPIGVQGSGPVGYDASLYPELAPTQEIVIDLLSRLPAPPSISHAYHRYMDNIFSTPELFEFLRDQGTAVTGTARLGRIDSRKMAELKAEDRSKDVVAWGTLRKEALDQRSYAVCFQGQRVSACFKYTFYWIRAFDMETT</sequence>
<dbReference type="AlphaFoldDB" id="A0A0B2XFF8"/>
<name>A0A0B2XFF8_METRA</name>